<protein>
    <recommendedName>
        <fullName evidence="4">Outer membrane protein beta-barrel domain-containing protein</fullName>
    </recommendedName>
</protein>
<feature type="signal peptide" evidence="1">
    <location>
        <begin position="1"/>
        <end position="18"/>
    </location>
</feature>
<evidence type="ECO:0008006" key="4">
    <source>
        <dbReference type="Google" id="ProtNLM"/>
    </source>
</evidence>
<dbReference type="Gene3D" id="2.40.160.170">
    <property type="match status" value="1"/>
</dbReference>
<name>A0A840MPP7_9PROT</name>
<keyword evidence="3" id="KW-1185">Reference proteome</keyword>
<dbReference type="Proteomes" id="UP000575898">
    <property type="component" value="Unassembled WGS sequence"/>
</dbReference>
<dbReference type="AlphaFoldDB" id="A0A840MPP7"/>
<sequence length="217" mass="22557">MKKIVAVACLLVAGSASAVGVGLRAGTTGVGGDVGMNLIPMLDGRLGWSGLNYNRTINDTDVEYDGKLRMRNFSALVDFSVAGPFRLTGGLVYADNKLKVTGKPRNGTYTFNGRTYTAAEIGSASGEVKGKNTIAPYLGVGYGSVAGAGVNFYADLGVMLAGGSKTSLTVDCGTAIIGTPQCTQLQADAEEERRKLDDKVSGFKVWPVINIGVTIGF</sequence>
<keyword evidence="1" id="KW-0732">Signal</keyword>
<organism evidence="2 3">
    <name type="scientific">Chitinivorax tropicus</name>
    <dbReference type="NCBI Taxonomy" id="714531"/>
    <lineage>
        <taxon>Bacteria</taxon>
        <taxon>Pseudomonadati</taxon>
        <taxon>Pseudomonadota</taxon>
        <taxon>Betaproteobacteria</taxon>
        <taxon>Chitinivorax</taxon>
    </lineage>
</organism>
<dbReference type="EMBL" id="JACHHY010000002">
    <property type="protein sequence ID" value="MBB5017221.1"/>
    <property type="molecule type" value="Genomic_DNA"/>
</dbReference>
<dbReference type="RefSeq" id="WP_184034691.1">
    <property type="nucleotide sequence ID" value="NZ_JACHHY010000002.1"/>
</dbReference>
<evidence type="ECO:0000313" key="3">
    <source>
        <dbReference type="Proteomes" id="UP000575898"/>
    </source>
</evidence>
<feature type="chain" id="PRO_5032855066" description="Outer membrane protein beta-barrel domain-containing protein" evidence="1">
    <location>
        <begin position="19"/>
        <end position="217"/>
    </location>
</feature>
<evidence type="ECO:0000313" key="2">
    <source>
        <dbReference type="EMBL" id="MBB5017221.1"/>
    </source>
</evidence>
<evidence type="ECO:0000256" key="1">
    <source>
        <dbReference type="SAM" id="SignalP"/>
    </source>
</evidence>
<comment type="caution">
    <text evidence="2">The sequence shown here is derived from an EMBL/GenBank/DDBJ whole genome shotgun (WGS) entry which is preliminary data.</text>
</comment>
<reference evidence="2 3" key="1">
    <citation type="submission" date="2020-08" db="EMBL/GenBank/DDBJ databases">
        <title>Genomic Encyclopedia of Type Strains, Phase IV (KMG-IV): sequencing the most valuable type-strain genomes for metagenomic binning, comparative biology and taxonomic classification.</title>
        <authorList>
            <person name="Goeker M."/>
        </authorList>
    </citation>
    <scope>NUCLEOTIDE SEQUENCE [LARGE SCALE GENOMIC DNA]</scope>
    <source>
        <strain evidence="2 3">DSM 27165</strain>
    </source>
</reference>
<gene>
    <name evidence="2" type="ORF">HNQ59_000483</name>
</gene>
<proteinExistence type="predicted"/>
<accession>A0A840MPP7</accession>